<evidence type="ECO:0000256" key="2">
    <source>
        <dbReference type="ARBA" id="ARBA00013807"/>
    </source>
</evidence>
<feature type="region of interest" description="Disordered" evidence="4">
    <location>
        <begin position="105"/>
        <end position="140"/>
    </location>
</feature>
<feature type="compositionally biased region" description="Polar residues" evidence="4">
    <location>
        <begin position="233"/>
        <end position="247"/>
    </location>
</feature>
<accession>A0A3M7BBG2</accession>
<gene>
    <name evidence="5" type="ORF">D0864_16505</name>
</gene>
<comment type="caution">
    <text evidence="5">The sequence shown here is derived from an EMBL/GenBank/DDBJ whole genome shotgun (WGS) entry which is preliminary data.</text>
</comment>
<evidence type="ECO:0000313" key="5">
    <source>
        <dbReference type="EMBL" id="RMY37182.1"/>
    </source>
</evidence>
<dbReference type="Proteomes" id="UP000269539">
    <property type="component" value="Unassembled WGS sequence"/>
</dbReference>
<dbReference type="InterPro" id="IPR018791">
    <property type="entry name" value="UV_resistance/autophagy_Atg14"/>
</dbReference>
<sequence>MMEKASYRQKNVPWPYKAHSQTSSPAASRLVDQQSGGTASPRSLHLNKPLRDLQKEDPKAFGYFVEGASLLAVDVAYLCRTQGLDIVNTFDDFCANGRNLFQLLSSPEQQRPPLDRHSSSATAKTDRPRGKPAGSANLGVYSHGSAHHSLSGYEGLDILSPWRLPSSSRLVDKLRSFLINEISGAEWDFLSDKEWDEERADEMPVLVGGERKAASRQDPAMSIMTVTSHDRNGINTQNERQRGTSGWTKVRGREV</sequence>
<feature type="region of interest" description="Disordered" evidence="4">
    <location>
        <begin position="1"/>
        <end position="49"/>
    </location>
</feature>
<dbReference type="AlphaFoldDB" id="A0A3M7BBG2"/>
<evidence type="ECO:0000313" key="6">
    <source>
        <dbReference type="Proteomes" id="UP000269539"/>
    </source>
</evidence>
<comment type="similarity">
    <text evidence="1">Belongs to the ATG14 family.</text>
</comment>
<keyword evidence="3" id="KW-0175">Coiled coil</keyword>
<proteinExistence type="inferred from homology"/>
<dbReference type="GO" id="GO:0005737">
    <property type="term" value="C:cytoplasm"/>
    <property type="evidence" value="ECO:0007669"/>
    <property type="project" value="UniProtKB-ARBA"/>
</dbReference>
<organism evidence="5 6">
    <name type="scientific">Hortaea werneckii</name>
    <name type="common">Black yeast</name>
    <name type="synonym">Cladosporium werneckii</name>
    <dbReference type="NCBI Taxonomy" id="91943"/>
    <lineage>
        <taxon>Eukaryota</taxon>
        <taxon>Fungi</taxon>
        <taxon>Dikarya</taxon>
        <taxon>Ascomycota</taxon>
        <taxon>Pezizomycotina</taxon>
        <taxon>Dothideomycetes</taxon>
        <taxon>Dothideomycetidae</taxon>
        <taxon>Mycosphaerellales</taxon>
        <taxon>Teratosphaeriaceae</taxon>
        <taxon>Hortaea</taxon>
    </lineage>
</organism>
<feature type="region of interest" description="Disordered" evidence="4">
    <location>
        <begin position="209"/>
        <end position="255"/>
    </location>
</feature>
<dbReference type="VEuPathDB" id="FungiDB:BTJ68_07376"/>
<reference evidence="5 6" key="1">
    <citation type="journal article" date="2018" name="BMC Genomics">
        <title>Genomic evidence for intraspecific hybridization in a clonal and extremely halotolerant yeast.</title>
        <authorList>
            <person name="Gostincar C."/>
            <person name="Stajich J.E."/>
            <person name="Zupancic J."/>
            <person name="Zalar P."/>
            <person name="Gunde-Cimerman N."/>
        </authorList>
    </citation>
    <scope>NUCLEOTIDE SEQUENCE [LARGE SCALE GENOMIC DNA]</scope>
    <source>
        <strain evidence="5 6">EXF-10513</strain>
    </source>
</reference>
<dbReference type="Pfam" id="PF10186">
    <property type="entry name" value="ATG14"/>
    <property type="match status" value="1"/>
</dbReference>
<evidence type="ECO:0000256" key="4">
    <source>
        <dbReference type="SAM" id="MobiDB-lite"/>
    </source>
</evidence>
<name>A0A3M7BBG2_HORWE</name>
<feature type="compositionally biased region" description="Basic and acidic residues" evidence="4">
    <location>
        <begin position="113"/>
        <end position="129"/>
    </location>
</feature>
<evidence type="ECO:0000256" key="1">
    <source>
        <dbReference type="ARBA" id="ARBA00009574"/>
    </source>
</evidence>
<dbReference type="EMBL" id="QWIO01004252">
    <property type="protein sequence ID" value="RMY37182.1"/>
    <property type="molecule type" value="Genomic_DNA"/>
</dbReference>
<protein>
    <recommendedName>
        <fullName evidence="2">Autophagy-related protein 14</fullName>
    </recommendedName>
</protein>
<dbReference type="GO" id="GO:0032991">
    <property type="term" value="C:protein-containing complex"/>
    <property type="evidence" value="ECO:0007669"/>
    <property type="project" value="UniProtKB-ARBA"/>
</dbReference>
<feature type="compositionally biased region" description="Polar residues" evidence="4">
    <location>
        <begin position="19"/>
        <end position="41"/>
    </location>
</feature>
<evidence type="ECO:0000256" key="3">
    <source>
        <dbReference type="ARBA" id="ARBA00023054"/>
    </source>
</evidence>